<evidence type="ECO:0000313" key="2">
    <source>
        <dbReference type="EMBL" id="GJT85376.1"/>
    </source>
</evidence>
<dbReference type="Pfam" id="PF00646">
    <property type="entry name" value="F-box"/>
    <property type="match status" value="1"/>
</dbReference>
<feature type="domain" description="F-box" evidence="1">
    <location>
        <begin position="4"/>
        <end position="44"/>
    </location>
</feature>
<dbReference type="SMART" id="SM00256">
    <property type="entry name" value="FBOX"/>
    <property type="match status" value="1"/>
</dbReference>
<keyword evidence="3" id="KW-1185">Reference proteome</keyword>
<sequence>MDGLPSNIMFDVFSRVPTKCLARSRCVSKLWCECIDDRYLVIIHDERVKEEPTPILYCSHFSCERITRSLCFHVIKSKQITGTAVHTYVLEPKEGPFLEFLSKKPLSKSSYVQIEVRGSCNGLMCLSQDENNVVTSLVVVHPLRKECYELPPLPMRFDSSMLRESCGLGFDASTYTLKMVYVLFKECAPINSLDKVTKKLCTMVHVFGTNSWREVAQVPPYSITNGAIYANGCLHWLVSYLDIKTEDNSGRPIICFDVEKEEFGLIDPPKRMCDIWRN</sequence>
<dbReference type="PANTHER" id="PTHR31672">
    <property type="entry name" value="BNACNNG10540D PROTEIN"/>
    <property type="match status" value="1"/>
</dbReference>
<dbReference type="EMBL" id="BQNB010019444">
    <property type="protein sequence ID" value="GJT85376.1"/>
    <property type="molecule type" value="Genomic_DNA"/>
</dbReference>
<dbReference type="InterPro" id="IPR036047">
    <property type="entry name" value="F-box-like_dom_sf"/>
</dbReference>
<dbReference type="Pfam" id="PF08268">
    <property type="entry name" value="FBA_3"/>
    <property type="match status" value="1"/>
</dbReference>
<name>A0ABQ5HDA4_9ASTR</name>
<evidence type="ECO:0000259" key="1">
    <source>
        <dbReference type="SMART" id="SM00256"/>
    </source>
</evidence>
<dbReference type="Gene3D" id="1.20.1280.50">
    <property type="match status" value="1"/>
</dbReference>
<dbReference type="Proteomes" id="UP001151760">
    <property type="component" value="Unassembled WGS sequence"/>
</dbReference>
<dbReference type="InterPro" id="IPR017451">
    <property type="entry name" value="F-box-assoc_interact_dom"/>
</dbReference>
<dbReference type="InterPro" id="IPR050796">
    <property type="entry name" value="SCF_F-box_component"/>
</dbReference>
<dbReference type="InterPro" id="IPR001810">
    <property type="entry name" value="F-box_dom"/>
</dbReference>
<reference evidence="2" key="2">
    <citation type="submission" date="2022-01" db="EMBL/GenBank/DDBJ databases">
        <authorList>
            <person name="Yamashiro T."/>
            <person name="Shiraishi A."/>
            <person name="Satake H."/>
            <person name="Nakayama K."/>
        </authorList>
    </citation>
    <scope>NUCLEOTIDE SEQUENCE</scope>
</reference>
<dbReference type="SUPFAM" id="SSF81383">
    <property type="entry name" value="F-box domain"/>
    <property type="match status" value="1"/>
</dbReference>
<accession>A0ABQ5HDA4</accession>
<dbReference type="NCBIfam" id="TIGR01640">
    <property type="entry name" value="F_box_assoc_1"/>
    <property type="match status" value="1"/>
</dbReference>
<reference evidence="2" key="1">
    <citation type="journal article" date="2022" name="Int. J. Mol. Sci.">
        <title>Draft Genome of Tanacetum Coccineum: Genomic Comparison of Closely Related Tanacetum-Family Plants.</title>
        <authorList>
            <person name="Yamashiro T."/>
            <person name="Shiraishi A."/>
            <person name="Nakayama K."/>
            <person name="Satake H."/>
        </authorList>
    </citation>
    <scope>NUCLEOTIDE SEQUENCE</scope>
</reference>
<dbReference type="InterPro" id="IPR013187">
    <property type="entry name" value="F-box-assoc_dom_typ3"/>
</dbReference>
<proteinExistence type="predicted"/>
<dbReference type="PANTHER" id="PTHR31672:SF13">
    <property type="entry name" value="F-BOX PROTEIN CPR30-LIKE"/>
    <property type="match status" value="1"/>
</dbReference>
<organism evidence="2 3">
    <name type="scientific">Tanacetum coccineum</name>
    <dbReference type="NCBI Taxonomy" id="301880"/>
    <lineage>
        <taxon>Eukaryota</taxon>
        <taxon>Viridiplantae</taxon>
        <taxon>Streptophyta</taxon>
        <taxon>Embryophyta</taxon>
        <taxon>Tracheophyta</taxon>
        <taxon>Spermatophyta</taxon>
        <taxon>Magnoliopsida</taxon>
        <taxon>eudicotyledons</taxon>
        <taxon>Gunneridae</taxon>
        <taxon>Pentapetalae</taxon>
        <taxon>asterids</taxon>
        <taxon>campanulids</taxon>
        <taxon>Asterales</taxon>
        <taxon>Asteraceae</taxon>
        <taxon>Asteroideae</taxon>
        <taxon>Anthemideae</taxon>
        <taxon>Anthemidinae</taxon>
        <taxon>Tanacetum</taxon>
    </lineage>
</organism>
<comment type="caution">
    <text evidence="2">The sequence shown here is derived from an EMBL/GenBank/DDBJ whole genome shotgun (WGS) entry which is preliminary data.</text>
</comment>
<evidence type="ECO:0000313" key="3">
    <source>
        <dbReference type="Proteomes" id="UP001151760"/>
    </source>
</evidence>
<gene>
    <name evidence="2" type="ORF">Tco_1067093</name>
</gene>
<protein>
    <submittedName>
        <fullName evidence="2">F-box domain containing protein</fullName>
    </submittedName>
</protein>